<dbReference type="Pfam" id="PF05974">
    <property type="entry name" value="DUF892"/>
    <property type="match status" value="1"/>
</dbReference>
<evidence type="ECO:0000313" key="1">
    <source>
        <dbReference type="EMBL" id="MCB8888147.1"/>
    </source>
</evidence>
<dbReference type="InterPro" id="IPR010287">
    <property type="entry name" value="DUF892_YciF-like"/>
</dbReference>
<sequence>MESKHLLDWLRDAHAMEKQAEKMLGAQASRLESYPELQQRIKQHLEETKGQLDKLEHCIGLLDAHASALKDLGAELTAFGQAMGGMMAGDEVIKGSVACYTFENFEIANYKVIIRAADLAGEAEISQICHEILQEELAMAHWLDKHIGETTQAFLERDQADHLRSKT</sequence>
<keyword evidence="2" id="KW-1185">Reference proteome</keyword>
<dbReference type="Proteomes" id="UP001319882">
    <property type="component" value="Unassembled WGS sequence"/>
</dbReference>
<accession>A0ABS8DPC5</accession>
<name>A0ABS8DPC5_9GAMM</name>
<gene>
    <name evidence="1" type="ORF">GEV37_03275</name>
</gene>
<dbReference type="SUPFAM" id="SSF47240">
    <property type="entry name" value="Ferritin-like"/>
    <property type="match status" value="1"/>
</dbReference>
<evidence type="ECO:0000313" key="2">
    <source>
        <dbReference type="Proteomes" id="UP001319882"/>
    </source>
</evidence>
<dbReference type="EMBL" id="WHVL01000001">
    <property type="protein sequence ID" value="MCB8888147.1"/>
    <property type="molecule type" value="Genomic_DNA"/>
</dbReference>
<dbReference type="InterPro" id="IPR009078">
    <property type="entry name" value="Ferritin-like_SF"/>
</dbReference>
<dbReference type="Gene3D" id="1.20.1260.10">
    <property type="match status" value="1"/>
</dbReference>
<comment type="caution">
    <text evidence="1">The sequence shown here is derived from an EMBL/GenBank/DDBJ whole genome shotgun (WGS) entry which is preliminary data.</text>
</comment>
<dbReference type="RefSeq" id="WP_227388740.1">
    <property type="nucleotide sequence ID" value="NZ_JBHSCJ010000003.1"/>
</dbReference>
<organism evidence="1 2">
    <name type="scientific">Vreelandella malpeensis</name>
    <dbReference type="NCBI Taxonomy" id="1172368"/>
    <lineage>
        <taxon>Bacteria</taxon>
        <taxon>Pseudomonadati</taxon>
        <taxon>Pseudomonadota</taxon>
        <taxon>Gammaproteobacteria</taxon>
        <taxon>Oceanospirillales</taxon>
        <taxon>Halomonadaceae</taxon>
        <taxon>Vreelandella</taxon>
    </lineage>
</organism>
<proteinExistence type="predicted"/>
<reference evidence="1 2" key="1">
    <citation type="journal article" date="2021" name="Sci. Rep.">
        <title>Genome analysis of a halophilic bacterium Halomonas malpeensis YU-PRIM-29(T) reveals its exopolysaccharide and pigment producing capabilities.</title>
        <authorList>
            <person name="Athmika"/>
            <person name="Ghate S.D."/>
            <person name="Arun A.B."/>
            <person name="Rao S.S."/>
            <person name="Kumar S.T.A."/>
            <person name="Kandiyil M.K."/>
            <person name="Saptami K."/>
            <person name="Rekha P.D."/>
        </authorList>
    </citation>
    <scope>NUCLEOTIDE SEQUENCE [LARGE SCALE GENOMIC DNA]</scope>
    <source>
        <strain evidence="2">prim 29</strain>
    </source>
</reference>
<protein>
    <submittedName>
        <fullName evidence="1">Ferritin-like domain-containing protein</fullName>
    </submittedName>
</protein>
<dbReference type="InterPro" id="IPR012347">
    <property type="entry name" value="Ferritin-like"/>
</dbReference>